<dbReference type="SUPFAM" id="SSF56801">
    <property type="entry name" value="Acetyl-CoA synthetase-like"/>
    <property type="match status" value="1"/>
</dbReference>
<proteinExistence type="predicted"/>
<evidence type="ECO:0000313" key="5">
    <source>
        <dbReference type="Proteomes" id="UP000199113"/>
    </source>
</evidence>
<gene>
    <name evidence="3" type="ORF">CXG46_17500</name>
    <name evidence="4" type="ORF">SAMN05192575_101218</name>
</gene>
<reference evidence="3 6" key="2">
    <citation type="submission" date="2017-12" db="EMBL/GenBank/DDBJ databases">
        <title>Pharmacopeia of the Arctic Ocean.</title>
        <authorList>
            <person name="Collins E."/>
            <person name="Ducluzeau A.-L."/>
        </authorList>
    </citation>
    <scope>NUCLEOTIDE SEQUENCE [LARGE SCALE GENOMIC DNA]</scope>
    <source>
        <strain evidence="3 6">DSM 23325</strain>
    </source>
</reference>
<dbReference type="PANTHER" id="PTHR43845:SF1">
    <property type="entry name" value="BLR5969 PROTEIN"/>
    <property type="match status" value="1"/>
</dbReference>
<dbReference type="STRING" id="748909.SAMN05192575_101218"/>
<evidence type="ECO:0000313" key="3">
    <source>
        <dbReference type="EMBL" id="PKH37267.1"/>
    </source>
</evidence>
<evidence type="ECO:0000259" key="2">
    <source>
        <dbReference type="Pfam" id="PF00501"/>
    </source>
</evidence>
<feature type="domain" description="AMP-dependent synthetase/ligase" evidence="2">
    <location>
        <begin position="142"/>
        <end position="274"/>
    </location>
</feature>
<protein>
    <submittedName>
        <fullName evidence="3">AMP-dependent synthetase</fullName>
    </submittedName>
    <submittedName>
        <fullName evidence="4">Phenylacetate-CoA ligase</fullName>
    </submittedName>
</protein>
<dbReference type="PANTHER" id="PTHR43845">
    <property type="entry name" value="BLR5969 PROTEIN"/>
    <property type="match status" value="1"/>
</dbReference>
<dbReference type="RefSeq" id="WP_091193183.1">
    <property type="nucleotide sequence ID" value="NZ_FOKC01000001.1"/>
</dbReference>
<dbReference type="InterPro" id="IPR042099">
    <property type="entry name" value="ANL_N_sf"/>
</dbReference>
<sequence>MNDSPTLHDPDETRRPEERRVDQQRRVTALLANLWDAAPAWRRRLEGSNVSPADFGTPDVLTRLTPVAKSDLAALQVEDPPFGGFFIGDLSASSRIFMSPGPIYDAQLGTTDIGGFARGLRAGGLTRGDIVLNTFAYHLTPAGHAFESGALSLGCVVVPAGTGNTEQQARLLKDLPVTGYMGTPSFLGMLVERADWRFKTACVAAEKLTEDERAVLESRGGHVSQLYGTADLGYIAGECEARAGMHLTEDKVIEILDPATGQPVPEGEIGQVAVTTFSPTYPFVRLTTGDLTRVVSSEVCECGRTSARIAGVLGRVGPGVKVRGMFVYEHHVRAALSRHGLGVGRLVIRRVAGQDTLTLEIVEPLSEEQQGDLLRTLRDEIKLRAEIEIVPEVDAETPQLVDAREIWQA</sequence>
<dbReference type="Proteomes" id="UP000199113">
    <property type="component" value="Unassembled WGS sequence"/>
</dbReference>
<evidence type="ECO:0000256" key="1">
    <source>
        <dbReference type="SAM" id="MobiDB-lite"/>
    </source>
</evidence>
<evidence type="ECO:0000313" key="6">
    <source>
        <dbReference type="Proteomes" id="UP000233565"/>
    </source>
</evidence>
<organism evidence="4 5">
    <name type="scientific">Nocardioides alpinus</name>
    <dbReference type="NCBI Taxonomy" id="748909"/>
    <lineage>
        <taxon>Bacteria</taxon>
        <taxon>Bacillati</taxon>
        <taxon>Actinomycetota</taxon>
        <taxon>Actinomycetes</taxon>
        <taxon>Propionibacteriales</taxon>
        <taxon>Nocardioidaceae</taxon>
        <taxon>Nocardioides</taxon>
    </lineage>
</organism>
<dbReference type="Proteomes" id="UP000233565">
    <property type="component" value="Unassembled WGS sequence"/>
</dbReference>
<reference evidence="4" key="1">
    <citation type="submission" date="2016-10" db="EMBL/GenBank/DDBJ databases">
        <authorList>
            <person name="de Groot N.N."/>
        </authorList>
    </citation>
    <scope>NUCLEOTIDE SEQUENCE [LARGE SCALE GENOMIC DNA]</scope>
    <source>
        <strain evidence="4">CGMCC 1.10697</strain>
    </source>
</reference>
<dbReference type="Gene3D" id="3.40.50.12780">
    <property type="entry name" value="N-terminal domain of ligase-like"/>
    <property type="match status" value="1"/>
</dbReference>
<accession>A0A1I0VH77</accession>
<dbReference type="EMBL" id="PJBV01000035">
    <property type="protein sequence ID" value="PKH37267.1"/>
    <property type="molecule type" value="Genomic_DNA"/>
</dbReference>
<name>A0A1I0VH77_9ACTN</name>
<dbReference type="Pfam" id="PF00501">
    <property type="entry name" value="AMP-binding"/>
    <property type="match status" value="1"/>
</dbReference>
<dbReference type="GO" id="GO:0016874">
    <property type="term" value="F:ligase activity"/>
    <property type="evidence" value="ECO:0007669"/>
    <property type="project" value="UniProtKB-KW"/>
</dbReference>
<dbReference type="EMBL" id="FOKC01000001">
    <property type="protein sequence ID" value="SFA75735.1"/>
    <property type="molecule type" value="Genomic_DNA"/>
</dbReference>
<evidence type="ECO:0000313" key="4">
    <source>
        <dbReference type="EMBL" id="SFA75735.1"/>
    </source>
</evidence>
<keyword evidence="6" id="KW-1185">Reference proteome</keyword>
<feature type="region of interest" description="Disordered" evidence="1">
    <location>
        <begin position="1"/>
        <end position="22"/>
    </location>
</feature>
<dbReference type="InterPro" id="IPR000873">
    <property type="entry name" value="AMP-dep_synth/lig_dom"/>
</dbReference>
<keyword evidence="4" id="KW-0436">Ligase</keyword>
<dbReference type="AlphaFoldDB" id="A0A1I0VH77"/>
<dbReference type="OrthoDB" id="580775at2"/>